<proteinExistence type="predicted"/>
<evidence type="ECO:0000313" key="1">
    <source>
        <dbReference type="EMBL" id="KAI8423622.1"/>
    </source>
</evidence>
<comment type="caution">
    <text evidence="1">The sequence shown here is derived from an EMBL/GenBank/DDBJ whole genome shotgun (WGS) entry which is preliminary data.</text>
</comment>
<evidence type="ECO:0000313" key="2">
    <source>
        <dbReference type="Proteomes" id="UP001064048"/>
    </source>
</evidence>
<protein>
    <submittedName>
        <fullName evidence="1">Uncharacterized protein</fullName>
    </submittedName>
</protein>
<name>A0ACC0JHP2_CHOFU</name>
<keyword evidence="2" id="KW-1185">Reference proteome</keyword>
<dbReference type="Proteomes" id="UP001064048">
    <property type="component" value="Chromosome 22"/>
</dbReference>
<accession>A0ACC0JHP2</accession>
<organism evidence="1 2">
    <name type="scientific">Choristoneura fumiferana</name>
    <name type="common">Spruce budworm moth</name>
    <name type="synonym">Archips fumiferana</name>
    <dbReference type="NCBI Taxonomy" id="7141"/>
    <lineage>
        <taxon>Eukaryota</taxon>
        <taxon>Metazoa</taxon>
        <taxon>Ecdysozoa</taxon>
        <taxon>Arthropoda</taxon>
        <taxon>Hexapoda</taxon>
        <taxon>Insecta</taxon>
        <taxon>Pterygota</taxon>
        <taxon>Neoptera</taxon>
        <taxon>Endopterygota</taxon>
        <taxon>Lepidoptera</taxon>
        <taxon>Glossata</taxon>
        <taxon>Ditrysia</taxon>
        <taxon>Tortricoidea</taxon>
        <taxon>Tortricidae</taxon>
        <taxon>Tortricinae</taxon>
        <taxon>Choristoneura</taxon>
    </lineage>
</organism>
<sequence length="193" mass="22399">MVRQPAEQDAFAVYWCEIKYDDKNEVKEGKTQLPGSWPERSCLRSTRPIQHMRPSRVSGGAPTKTNKTCAHSIWGPSDRRQFVFKFLPPFETFLGVLRTAVRAFKSPFALQLLLYFCAVGSGQNPYQRNTTLYMKPSSTRQCNQRRSYRRARRGSATGPPKLGDHFEHILLLLTVQSFWKRWRSGYLHKTKIE</sequence>
<dbReference type="EMBL" id="CM046122">
    <property type="protein sequence ID" value="KAI8423622.1"/>
    <property type="molecule type" value="Genomic_DNA"/>
</dbReference>
<gene>
    <name evidence="1" type="ORF">MSG28_012684</name>
</gene>
<reference evidence="1 2" key="1">
    <citation type="journal article" date="2022" name="Genome Biol. Evol.">
        <title>The Spruce Budworm Genome: Reconstructing the Evolutionary History of Antifreeze Proteins.</title>
        <authorList>
            <person name="Beliveau C."/>
            <person name="Gagne P."/>
            <person name="Picq S."/>
            <person name="Vernygora O."/>
            <person name="Keeling C.I."/>
            <person name="Pinkney K."/>
            <person name="Doucet D."/>
            <person name="Wen F."/>
            <person name="Johnston J.S."/>
            <person name="Maaroufi H."/>
            <person name="Boyle B."/>
            <person name="Laroche J."/>
            <person name="Dewar K."/>
            <person name="Juretic N."/>
            <person name="Blackburn G."/>
            <person name="Nisole A."/>
            <person name="Brunet B."/>
            <person name="Brandao M."/>
            <person name="Lumley L."/>
            <person name="Duan J."/>
            <person name="Quan G."/>
            <person name="Lucarotti C.J."/>
            <person name="Roe A.D."/>
            <person name="Sperling F.A.H."/>
            <person name="Levesque R.C."/>
            <person name="Cusson M."/>
        </authorList>
    </citation>
    <scope>NUCLEOTIDE SEQUENCE [LARGE SCALE GENOMIC DNA]</scope>
    <source>
        <strain evidence="1">Glfc:IPQL:Cfum</strain>
    </source>
</reference>